<feature type="transmembrane region" description="Helical" evidence="1">
    <location>
        <begin position="29"/>
        <end position="48"/>
    </location>
</feature>
<sequence>MPPIPCNSLNTKTSHYYTFHFLVFSSLDLYLLLLFAAFGVCISLYLRLSPAVTIS</sequence>
<reference evidence="2 3" key="1">
    <citation type="journal article" date="2014" name="Genome Biol.">
        <title>Transcriptome and methylome profiling reveals relics of genome dominance in the mesopolyploid Brassica oleracea.</title>
        <authorList>
            <person name="Parkin I.A."/>
            <person name="Koh C."/>
            <person name="Tang H."/>
            <person name="Robinson S.J."/>
            <person name="Kagale S."/>
            <person name="Clarke W.E."/>
            <person name="Town C.D."/>
            <person name="Nixon J."/>
            <person name="Krishnakumar V."/>
            <person name="Bidwell S.L."/>
            <person name="Denoeud F."/>
            <person name="Belcram H."/>
            <person name="Links M.G."/>
            <person name="Just J."/>
            <person name="Clarke C."/>
            <person name="Bender T."/>
            <person name="Huebert T."/>
            <person name="Mason A.S."/>
            <person name="Pires J.C."/>
            <person name="Barker G."/>
            <person name="Moore J."/>
            <person name="Walley P.G."/>
            <person name="Manoli S."/>
            <person name="Batley J."/>
            <person name="Edwards D."/>
            <person name="Nelson M.N."/>
            <person name="Wang X."/>
            <person name="Paterson A.H."/>
            <person name="King G."/>
            <person name="Bancroft I."/>
            <person name="Chalhoub B."/>
            <person name="Sharpe A.G."/>
        </authorList>
    </citation>
    <scope>NUCLEOTIDE SEQUENCE</scope>
    <source>
        <strain evidence="2 3">cv. TO1000</strain>
    </source>
</reference>
<evidence type="ECO:0000313" key="3">
    <source>
        <dbReference type="Proteomes" id="UP000032141"/>
    </source>
</evidence>
<keyword evidence="1" id="KW-0812">Transmembrane</keyword>
<accession>A0A0D3C521</accession>
<keyword evidence="1" id="KW-1133">Transmembrane helix</keyword>
<evidence type="ECO:0000313" key="2">
    <source>
        <dbReference type="EnsemblPlants" id="Bo4g187870.1"/>
    </source>
</evidence>
<dbReference type="Gramene" id="Bo4g187870.1">
    <property type="protein sequence ID" value="Bo4g187870.1"/>
    <property type="gene ID" value="Bo4g187870"/>
</dbReference>
<keyword evidence="1" id="KW-0472">Membrane</keyword>
<evidence type="ECO:0000256" key="1">
    <source>
        <dbReference type="SAM" id="Phobius"/>
    </source>
</evidence>
<keyword evidence="3" id="KW-1185">Reference proteome</keyword>
<dbReference type="HOGENOM" id="CLU_3035150_0_0_1"/>
<proteinExistence type="predicted"/>
<organism evidence="2 3">
    <name type="scientific">Brassica oleracea var. oleracea</name>
    <dbReference type="NCBI Taxonomy" id="109376"/>
    <lineage>
        <taxon>Eukaryota</taxon>
        <taxon>Viridiplantae</taxon>
        <taxon>Streptophyta</taxon>
        <taxon>Embryophyta</taxon>
        <taxon>Tracheophyta</taxon>
        <taxon>Spermatophyta</taxon>
        <taxon>Magnoliopsida</taxon>
        <taxon>eudicotyledons</taxon>
        <taxon>Gunneridae</taxon>
        <taxon>Pentapetalae</taxon>
        <taxon>rosids</taxon>
        <taxon>malvids</taxon>
        <taxon>Brassicales</taxon>
        <taxon>Brassicaceae</taxon>
        <taxon>Brassiceae</taxon>
        <taxon>Brassica</taxon>
    </lineage>
</organism>
<dbReference type="Proteomes" id="UP000032141">
    <property type="component" value="Chromosome C4"/>
</dbReference>
<dbReference type="AlphaFoldDB" id="A0A0D3C521"/>
<dbReference type="EnsemblPlants" id="Bo4g187870.1">
    <property type="protein sequence ID" value="Bo4g187870.1"/>
    <property type="gene ID" value="Bo4g187870"/>
</dbReference>
<reference evidence="2" key="2">
    <citation type="submission" date="2015-03" db="UniProtKB">
        <authorList>
            <consortium name="EnsemblPlants"/>
        </authorList>
    </citation>
    <scope>IDENTIFICATION</scope>
</reference>
<protein>
    <submittedName>
        <fullName evidence="2">Uncharacterized protein</fullName>
    </submittedName>
</protein>
<name>A0A0D3C521_BRAOL</name>